<dbReference type="AlphaFoldDB" id="U1Q0G9"/>
<evidence type="ECO:0000256" key="1">
    <source>
        <dbReference type="SAM" id="MobiDB-lite"/>
    </source>
</evidence>
<evidence type="ECO:0000313" key="2">
    <source>
        <dbReference type="EMBL" id="ERH16106.1"/>
    </source>
</evidence>
<reference evidence="2 3" key="1">
    <citation type="submission" date="2013-06" db="EMBL/GenBank/DDBJ databases">
        <authorList>
            <person name="Weinstock G."/>
            <person name="Sodergren E."/>
            <person name="Lobos E.A."/>
            <person name="Fulton L."/>
            <person name="Fulton R."/>
            <person name="Courtney L."/>
            <person name="Fronick C."/>
            <person name="O'Laughlin M."/>
            <person name="Godfrey J."/>
            <person name="Wilson R.M."/>
            <person name="Miner T."/>
            <person name="Farmer C."/>
            <person name="Delehaunty K."/>
            <person name="Cordes M."/>
            <person name="Minx P."/>
            <person name="Tomlinson C."/>
            <person name="Chen J."/>
            <person name="Wollam A."/>
            <person name="Pepin K.H."/>
            <person name="Bhonagiri V."/>
            <person name="Zhang X."/>
            <person name="Warren W."/>
            <person name="Mitreva M."/>
            <person name="Mardis E.R."/>
            <person name="Wilson R.K."/>
        </authorList>
    </citation>
    <scope>NUCLEOTIDE SEQUENCE [LARGE SCALE GENOMIC DNA]</scope>
    <source>
        <strain evidence="2 3">F0510</strain>
    </source>
</reference>
<evidence type="ECO:0000313" key="3">
    <source>
        <dbReference type="Proteomes" id="UP000016498"/>
    </source>
</evidence>
<dbReference type="EMBL" id="AWSD01000309">
    <property type="protein sequence ID" value="ERH16106.1"/>
    <property type="molecule type" value="Genomic_DNA"/>
</dbReference>
<dbReference type="Proteomes" id="UP000016498">
    <property type="component" value="Unassembled WGS sequence"/>
</dbReference>
<dbReference type="HOGENOM" id="CLU_2679378_0_0_11"/>
<name>U1Q0G9_9ACTO</name>
<proteinExistence type="predicted"/>
<organism evidence="2 3">
    <name type="scientific">Actinomyces johnsonii F0510</name>
    <dbReference type="NCBI Taxonomy" id="1227262"/>
    <lineage>
        <taxon>Bacteria</taxon>
        <taxon>Bacillati</taxon>
        <taxon>Actinomycetota</taxon>
        <taxon>Actinomycetes</taxon>
        <taxon>Actinomycetales</taxon>
        <taxon>Actinomycetaceae</taxon>
        <taxon>Actinomyces</taxon>
    </lineage>
</organism>
<comment type="caution">
    <text evidence="2">The sequence shown here is derived from an EMBL/GenBank/DDBJ whole genome shotgun (WGS) entry which is preliminary data.</text>
</comment>
<protein>
    <submittedName>
        <fullName evidence="2">Uncharacterized protein</fullName>
    </submittedName>
</protein>
<sequence>MEAPDAQSDDDEDDRYQEGGAVEEAVAALLPLPSGDDERATAGGVEALARRTATGGVVSGRVAAQGAGGRRSAS</sequence>
<accession>U1Q0G9</accession>
<gene>
    <name evidence="2" type="ORF">HMPREF1549_02633</name>
</gene>
<feature type="region of interest" description="Disordered" evidence="1">
    <location>
        <begin position="1"/>
        <end position="21"/>
    </location>
</feature>